<feature type="chain" id="PRO_5002163324" evidence="1">
    <location>
        <begin position="28"/>
        <end position="53"/>
    </location>
</feature>
<gene>
    <name evidence="2" type="ORF">SCLCIDRAFT_134493</name>
</gene>
<reference evidence="3" key="2">
    <citation type="submission" date="2015-01" db="EMBL/GenBank/DDBJ databases">
        <title>Evolutionary Origins and Diversification of the Mycorrhizal Mutualists.</title>
        <authorList>
            <consortium name="DOE Joint Genome Institute"/>
            <consortium name="Mycorrhizal Genomics Consortium"/>
            <person name="Kohler A."/>
            <person name="Kuo A."/>
            <person name="Nagy L.G."/>
            <person name="Floudas D."/>
            <person name="Copeland A."/>
            <person name="Barry K.W."/>
            <person name="Cichocki N."/>
            <person name="Veneault-Fourrey C."/>
            <person name="LaButti K."/>
            <person name="Lindquist E.A."/>
            <person name="Lipzen A."/>
            <person name="Lundell T."/>
            <person name="Morin E."/>
            <person name="Murat C."/>
            <person name="Riley R."/>
            <person name="Ohm R."/>
            <person name="Sun H."/>
            <person name="Tunlid A."/>
            <person name="Henrissat B."/>
            <person name="Grigoriev I.V."/>
            <person name="Hibbett D.S."/>
            <person name="Martin F."/>
        </authorList>
    </citation>
    <scope>NUCLEOTIDE SEQUENCE [LARGE SCALE GENOMIC DNA]</scope>
    <source>
        <strain evidence="3">Foug A</strain>
    </source>
</reference>
<organism evidence="2 3">
    <name type="scientific">Scleroderma citrinum Foug A</name>
    <dbReference type="NCBI Taxonomy" id="1036808"/>
    <lineage>
        <taxon>Eukaryota</taxon>
        <taxon>Fungi</taxon>
        <taxon>Dikarya</taxon>
        <taxon>Basidiomycota</taxon>
        <taxon>Agaricomycotina</taxon>
        <taxon>Agaricomycetes</taxon>
        <taxon>Agaricomycetidae</taxon>
        <taxon>Boletales</taxon>
        <taxon>Sclerodermatineae</taxon>
        <taxon>Sclerodermataceae</taxon>
        <taxon>Scleroderma</taxon>
    </lineage>
</organism>
<accession>A0A0C3DHI0</accession>
<dbReference type="AlphaFoldDB" id="A0A0C3DHI0"/>
<dbReference type="HOGENOM" id="CLU_3074484_0_0_1"/>
<name>A0A0C3DHI0_9AGAM</name>
<feature type="non-terminal residue" evidence="2">
    <location>
        <position position="1"/>
    </location>
</feature>
<feature type="signal peptide" evidence="1">
    <location>
        <begin position="1"/>
        <end position="27"/>
    </location>
</feature>
<keyword evidence="3" id="KW-1185">Reference proteome</keyword>
<evidence type="ECO:0000313" key="3">
    <source>
        <dbReference type="Proteomes" id="UP000053989"/>
    </source>
</evidence>
<dbReference type="EMBL" id="KN822133">
    <property type="protein sequence ID" value="KIM55521.1"/>
    <property type="molecule type" value="Genomic_DNA"/>
</dbReference>
<reference evidence="2 3" key="1">
    <citation type="submission" date="2014-04" db="EMBL/GenBank/DDBJ databases">
        <authorList>
            <consortium name="DOE Joint Genome Institute"/>
            <person name="Kuo A."/>
            <person name="Kohler A."/>
            <person name="Nagy L.G."/>
            <person name="Floudas D."/>
            <person name="Copeland A."/>
            <person name="Barry K.W."/>
            <person name="Cichocki N."/>
            <person name="Veneault-Fourrey C."/>
            <person name="LaButti K."/>
            <person name="Lindquist E.A."/>
            <person name="Lipzen A."/>
            <person name="Lundell T."/>
            <person name="Morin E."/>
            <person name="Murat C."/>
            <person name="Sun H."/>
            <person name="Tunlid A."/>
            <person name="Henrissat B."/>
            <person name="Grigoriev I.V."/>
            <person name="Hibbett D.S."/>
            <person name="Martin F."/>
            <person name="Nordberg H.P."/>
            <person name="Cantor M.N."/>
            <person name="Hua S.X."/>
        </authorList>
    </citation>
    <scope>NUCLEOTIDE SEQUENCE [LARGE SCALE GENOMIC DNA]</scope>
    <source>
        <strain evidence="2 3">Foug A</strain>
    </source>
</reference>
<sequence>ITAGGSVYALLILCGLDLRLAISKVHGRVLYEVASMLRHPQLAGTGMSPHHSS</sequence>
<dbReference type="InParanoid" id="A0A0C3DHI0"/>
<dbReference type="OrthoDB" id="2690740at2759"/>
<keyword evidence="1" id="KW-0732">Signal</keyword>
<proteinExistence type="predicted"/>
<evidence type="ECO:0000256" key="1">
    <source>
        <dbReference type="SAM" id="SignalP"/>
    </source>
</evidence>
<evidence type="ECO:0000313" key="2">
    <source>
        <dbReference type="EMBL" id="KIM55521.1"/>
    </source>
</evidence>
<protein>
    <submittedName>
        <fullName evidence="2">Uncharacterized protein</fullName>
    </submittedName>
</protein>
<dbReference type="Proteomes" id="UP000053989">
    <property type="component" value="Unassembled WGS sequence"/>
</dbReference>